<organism evidence="2 3">
    <name type="scientific">Candidatus Nanosyncoccus alces</name>
    <dbReference type="NCBI Taxonomy" id="2171997"/>
    <lineage>
        <taxon>Bacteria</taxon>
        <taxon>Candidatus Saccharimonadota</taxon>
        <taxon>Candidatus Nanosyncoccalia</taxon>
        <taxon>Candidatus Nanosyncoccales</taxon>
        <taxon>Candidatus Nanosyncoccaceae</taxon>
        <taxon>Candidatus Nanosyncoccus</taxon>
    </lineage>
</organism>
<feature type="compositionally biased region" description="Basic and acidic residues" evidence="1">
    <location>
        <begin position="27"/>
        <end position="39"/>
    </location>
</feature>
<gene>
    <name evidence="2" type="ORF">G3RUM_00469</name>
</gene>
<proteinExistence type="predicted"/>
<sequence length="231" mass="26316">MNHNSFPSGEQTPAHQDDGDAAEFPSFEEHIKSMDTENLTRIDNKIGRDIAKNLDTEKIKFDRSLEQTSKSPDYRKDKDGNVYFGKIGDTIVFGETKHTRKVDDFPHETNEEDYDNSVVGIRTDDGNQYYISQGVFLDHGNDKKVDLLKRRQDDPNYRFPSITIGEPLPYNSIARDIPEGTNIGIVTEVVCLGEAPSTSPNENKTKKDIQEYIANEIKQSETAKRIRHIQH</sequence>
<feature type="compositionally biased region" description="Polar residues" evidence="1">
    <location>
        <begin position="1"/>
        <end position="14"/>
    </location>
</feature>
<keyword evidence="3" id="KW-1185">Reference proteome</keyword>
<accession>A0ABY0FLZ1</accession>
<dbReference type="Proteomes" id="UP001191019">
    <property type="component" value="Unassembled WGS sequence"/>
</dbReference>
<dbReference type="EMBL" id="PRLM01000004">
    <property type="protein sequence ID" value="RYC74715.1"/>
    <property type="molecule type" value="Genomic_DNA"/>
</dbReference>
<evidence type="ECO:0000256" key="1">
    <source>
        <dbReference type="SAM" id="MobiDB-lite"/>
    </source>
</evidence>
<name>A0ABY0FLZ1_9BACT</name>
<dbReference type="RefSeq" id="WP_129735003.1">
    <property type="nucleotide sequence ID" value="NZ_PRLM01000004.1"/>
</dbReference>
<evidence type="ECO:0000313" key="2">
    <source>
        <dbReference type="EMBL" id="RYC74715.1"/>
    </source>
</evidence>
<comment type="caution">
    <text evidence="2">The sequence shown here is derived from an EMBL/GenBank/DDBJ whole genome shotgun (WGS) entry which is preliminary data.</text>
</comment>
<evidence type="ECO:0000313" key="3">
    <source>
        <dbReference type="Proteomes" id="UP001191019"/>
    </source>
</evidence>
<protein>
    <submittedName>
        <fullName evidence="2">Uncharacterized protein</fullName>
    </submittedName>
</protein>
<reference evidence="2 3" key="1">
    <citation type="journal article" date="2018" name="bioRxiv">
        <title>Evidence of independent acquisition and adaption of ultra-small bacteria to human hosts across the highly diverse yet reduced genomes of the phylum Saccharibacteria.</title>
        <authorList>
            <person name="McLean J.S."/>
            <person name="Bor B."/>
            <person name="To T.T."/>
            <person name="Liu Q."/>
            <person name="Kearns K.A."/>
            <person name="Solden L.M."/>
            <person name="Wrighton K.C."/>
            <person name="He X."/>
            <person name="Shi W."/>
        </authorList>
    </citation>
    <scope>NUCLEOTIDE SEQUENCE [LARGE SCALE GENOMIC DNA]</scope>
    <source>
        <strain evidence="2 3">TM7_G3_2_Rum_HOT_351B</strain>
    </source>
</reference>
<feature type="region of interest" description="Disordered" evidence="1">
    <location>
        <begin position="1"/>
        <end position="39"/>
    </location>
</feature>
<reference evidence="2 3" key="2">
    <citation type="journal article" date="2020" name="Cell Rep.">
        <title>Acquisition and Adaptation of Ultra-small Parasitic Reduced Genome Bacteria to Mammalian Hosts.</title>
        <authorList>
            <person name="McLean J.S."/>
            <person name="Bor B."/>
            <person name="Kerns K.A."/>
            <person name="Liu Q."/>
            <person name="To T.T."/>
            <person name="Solden L."/>
            <person name="Hendrickson E.L."/>
            <person name="Wrighton K."/>
            <person name="Shi W."/>
            <person name="He X."/>
        </authorList>
    </citation>
    <scope>NUCLEOTIDE SEQUENCE [LARGE SCALE GENOMIC DNA]</scope>
    <source>
        <strain evidence="2 3">TM7_G3_2_Rum_HOT_351B</strain>
    </source>
</reference>